<dbReference type="PROSITE" id="PS51257">
    <property type="entry name" value="PROKAR_LIPOPROTEIN"/>
    <property type="match status" value="1"/>
</dbReference>
<dbReference type="GO" id="GO:0046555">
    <property type="term" value="F:acetylxylan esterase activity"/>
    <property type="evidence" value="ECO:0007669"/>
    <property type="project" value="UniProtKB-EC"/>
</dbReference>
<evidence type="ECO:0000259" key="4">
    <source>
        <dbReference type="Pfam" id="PF20434"/>
    </source>
</evidence>
<feature type="chain" id="PRO_5021836491" evidence="3">
    <location>
        <begin position="21"/>
        <end position="304"/>
    </location>
</feature>
<evidence type="ECO:0000256" key="1">
    <source>
        <dbReference type="ARBA" id="ARBA00022801"/>
    </source>
</evidence>
<evidence type="ECO:0000256" key="3">
    <source>
        <dbReference type="SAM" id="SignalP"/>
    </source>
</evidence>
<dbReference type="InterPro" id="IPR049492">
    <property type="entry name" value="BD-FAE-like_dom"/>
</dbReference>
<feature type="compositionally biased region" description="Basic and acidic residues" evidence="2">
    <location>
        <begin position="216"/>
        <end position="227"/>
    </location>
</feature>
<dbReference type="PANTHER" id="PTHR48081">
    <property type="entry name" value="AB HYDROLASE SUPERFAMILY PROTEIN C4A8.06C"/>
    <property type="match status" value="1"/>
</dbReference>
<evidence type="ECO:0000256" key="2">
    <source>
        <dbReference type="SAM" id="MobiDB-lite"/>
    </source>
</evidence>
<name>A0A518B495_9BACT</name>
<accession>A0A518B495</accession>
<dbReference type="AlphaFoldDB" id="A0A518B495"/>
<keyword evidence="3" id="KW-0732">Signal</keyword>
<evidence type="ECO:0000313" key="6">
    <source>
        <dbReference type="Proteomes" id="UP000317093"/>
    </source>
</evidence>
<dbReference type="KEGG" id="knv:Pan216_26620"/>
<dbReference type="InterPro" id="IPR029058">
    <property type="entry name" value="AB_hydrolase_fold"/>
</dbReference>
<feature type="domain" description="BD-FAE-like" evidence="4">
    <location>
        <begin position="60"/>
        <end position="253"/>
    </location>
</feature>
<feature type="region of interest" description="Disordered" evidence="2">
    <location>
        <begin position="200"/>
        <end position="240"/>
    </location>
</feature>
<dbReference type="InterPro" id="IPR050300">
    <property type="entry name" value="GDXG_lipolytic_enzyme"/>
</dbReference>
<keyword evidence="6" id="KW-1185">Reference proteome</keyword>
<organism evidence="5 6">
    <name type="scientific">Kolteria novifilia</name>
    <dbReference type="NCBI Taxonomy" id="2527975"/>
    <lineage>
        <taxon>Bacteria</taxon>
        <taxon>Pseudomonadati</taxon>
        <taxon>Planctomycetota</taxon>
        <taxon>Planctomycetia</taxon>
        <taxon>Kolteriales</taxon>
        <taxon>Kolteriaceae</taxon>
        <taxon>Kolteria</taxon>
    </lineage>
</organism>
<keyword evidence="1 5" id="KW-0378">Hydrolase</keyword>
<sequence precursor="true">MRRMRSAGTYCFWVVGGLLACVGAGGAASDADQAPIVNLWPDGKVPGAKGSEPKDVPSVQIYLPPKEKATGSAVVVCPGGGYGHLALGHEGLDIANWLNERGIAAFVLRYRLGPRYNHPWPLTDVKRALRFVRANASQYGVDPNRIGVWGFSAGGHLASTASTHFDAGDAASTDPIDRASSRPDFSILVYPVISMTDRTHKGSKRNLLGPDPDPELAEKLSSEKQVTKETPPTFLVHGNNDKGVVPEQSILYYLALRRAGVPAELHIYEDGKHGFGLAQKDPVLGTWPDRLNDWMGRHGLLEQN</sequence>
<proteinExistence type="predicted"/>
<gene>
    <name evidence="5" type="primary">axeA1_3</name>
    <name evidence="5" type="ORF">Pan216_26620</name>
</gene>
<dbReference type="EMBL" id="CP036279">
    <property type="protein sequence ID" value="QDU61797.1"/>
    <property type="molecule type" value="Genomic_DNA"/>
</dbReference>
<protein>
    <submittedName>
        <fullName evidence="5">Acetylxylan esterase</fullName>
        <ecNumber evidence="5">3.1.1.72</ecNumber>
    </submittedName>
</protein>
<dbReference type="PANTHER" id="PTHR48081:SF6">
    <property type="entry name" value="PEPTIDASE S9 PROLYL OLIGOPEPTIDASE CATALYTIC DOMAIN-CONTAINING PROTEIN"/>
    <property type="match status" value="1"/>
</dbReference>
<evidence type="ECO:0000313" key="5">
    <source>
        <dbReference type="EMBL" id="QDU61797.1"/>
    </source>
</evidence>
<dbReference type="EC" id="3.1.1.72" evidence="5"/>
<reference evidence="5 6" key="1">
    <citation type="submission" date="2019-02" db="EMBL/GenBank/DDBJ databases">
        <title>Deep-cultivation of Planctomycetes and their phenomic and genomic characterization uncovers novel biology.</title>
        <authorList>
            <person name="Wiegand S."/>
            <person name="Jogler M."/>
            <person name="Boedeker C."/>
            <person name="Pinto D."/>
            <person name="Vollmers J."/>
            <person name="Rivas-Marin E."/>
            <person name="Kohn T."/>
            <person name="Peeters S.H."/>
            <person name="Heuer A."/>
            <person name="Rast P."/>
            <person name="Oberbeckmann S."/>
            <person name="Bunk B."/>
            <person name="Jeske O."/>
            <person name="Meyerdierks A."/>
            <person name="Storesund J.E."/>
            <person name="Kallscheuer N."/>
            <person name="Luecker S."/>
            <person name="Lage O.M."/>
            <person name="Pohl T."/>
            <person name="Merkel B.J."/>
            <person name="Hornburger P."/>
            <person name="Mueller R.-W."/>
            <person name="Bruemmer F."/>
            <person name="Labrenz M."/>
            <person name="Spormann A.M."/>
            <person name="Op den Camp H."/>
            <person name="Overmann J."/>
            <person name="Amann R."/>
            <person name="Jetten M.S.M."/>
            <person name="Mascher T."/>
            <person name="Medema M.H."/>
            <person name="Devos D.P."/>
            <person name="Kaster A.-K."/>
            <person name="Ovreas L."/>
            <person name="Rohde M."/>
            <person name="Galperin M.Y."/>
            <person name="Jogler C."/>
        </authorList>
    </citation>
    <scope>NUCLEOTIDE SEQUENCE [LARGE SCALE GENOMIC DNA]</scope>
    <source>
        <strain evidence="5 6">Pan216</strain>
    </source>
</reference>
<dbReference type="SUPFAM" id="SSF53474">
    <property type="entry name" value="alpha/beta-Hydrolases"/>
    <property type="match status" value="1"/>
</dbReference>
<dbReference type="Proteomes" id="UP000317093">
    <property type="component" value="Chromosome"/>
</dbReference>
<dbReference type="Gene3D" id="3.40.50.1820">
    <property type="entry name" value="alpha/beta hydrolase"/>
    <property type="match status" value="1"/>
</dbReference>
<dbReference type="Pfam" id="PF20434">
    <property type="entry name" value="BD-FAE"/>
    <property type="match status" value="1"/>
</dbReference>
<feature type="signal peptide" evidence="3">
    <location>
        <begin position="1"/>
        <end position="20"/>
    </location>
</feature>